<dbReference type="PROSITE" id="PS50088">
    <property type="entry name" value="ANK_REPEAT"/>
    <property type="match status" value="1"/>
</dbReference>
<evidence type="ECO:0000313" key="3">
    <source>
        <dbReference type="EMBL" id="BCS83530.1"/>
    </source>
</evidence>
<dbReference type="PANTHER" id="PTHR24188:SF29">
    <property type="entry name" value="GH09064P"/>
    <property type="match status" value="1"/>
</dbReference>
<name>A0ABM7NTM8_9VIRU</name>
<dbReference type="Proteomes" id="UP001321479">
    <property type="component" value="Segment"/>
</dbReference>
<keyword evidence="4" id="KW-1185">Reference proteome</keyword>
<evidence type="ECO:0000256" key="1">
    <source>
        <dbReference type="ARBA" id="ARBA00022737"/>
    </source>
</evidence>
<dbReference type="RefSeq" id="YP_010842138.1">
    <property type="nucleotide sequence ID" value="NC_079139.1"/>
</dbReference>
<dbReference type="Gene3D" id="1.25.40.20">
    <property type="entry name" value="Ankyrin repeat-containing domain"/>
    <property type="match status" value="3"/>
</dbReference>
<protein>
    <submittedName>
        <fullName evidence="3">Ankyrin repeat protein</fullName>
    </submittedName>
</protein>
<keyword evidence="1" id="KW-0677">Repeat</keyword>
<sequence>MEIWKNFIDEISNESLENIGYVKSWFNDFERYYELRYKILKVFKKLIVNQQNNDVMTLLLSNQIPKSRLNDIVQKCFIIACKNDNLEIIKFLQNIFSESLKYNQGFNAACKKGKMNMVKYLYSNINLSEVFSVICKYGHIDFIEYVLKHHKITNKIIYDGIKAACFAKNINIIEYLVPKYTDDHKNKIPHCCDLEIIKYLLEQKWHLKKNDLAYTLERADLELFKFLMEKTTITFDVLNQVLIDCCLCGRYDVTEYILNLDMNFKIKNHIMDKICCEPHLKILKLLISKGFVIGEQCMVNACEYGHIDIVEYLISIGHEDHIKNNLCIRMAFINGHLELVKYLLLNGNTITDINGYSIAMICRGSYCHPTRKIIESIKWIIEEHKITQYNDLIMIKALRYNKNDVVEYLISIGTNFESHIERALKYASKYNNIKVLKILTKFNINFTMNNNFAIKLAAEYENIDIIRYLMANGADIRTDNDFVTRMIYHKNIQYNSEHSRDIIDLLNSLKIMEQVKNMLEIPSSLIEDPDKETSKQIKAHCVSFNYKKLHE</sequence>
<dbReference type="InterPro" id="IPR036770">
    <property type="entry name" value="Ankyrin_rpt-contain_sf"/>
</dbReference>
<keyword evidence="2" id="KW-0040">ANK repeat</keyword>
<accession>A0ABM7NTM8</accession>
<dbReference type="SUPFAM" id="SSF48403">
    <property type="entry name" value="Ankyrin repeat"/>
    <property type="match status" value="2"/>
</dbReference>
<dbReference type="PROSITE" id="PS50297">
    <property type="entry name" value="ANK_REP_REGION"/>
    <property type="match status" value="1"/>
</dbReference>
<proteinExistence type="predicted"/>
<evidence type="ECO:0000313" key="4">
    <source>
        <dbReference type="Proteomes" id="UP001321479"/>
    </source>
</evidence>
<dbReference type="GeneID" id="80558735"/>
<reference evidence="3 4" key="1">
    <citation type="submission" date="2021-02" db="EMBL/GenBank/DDBJ databases">
        <title>Cotonvirus japonicus, which uses Golgi apparatus of host cells for its virion factory, phylogenetically links tailed tupanvirus and icosahedral mimivirus.</title>
        <authorList>
            <person name="Takahashi H."/>
            <person name="Fukaya S."/>
            <person name="Song C."/>
            <person name="Murata K."/>
            <person name="Takemura M."/>
        </authorList>
    </citation>
    <scope>NUCLEOTIDE SEQUENCE [LARGE SCALE GENOMIC DNA]</scope>
</reference>
<dbReference type="EMBL" id="AP024483">
    <property type="protein sequence ID" value="BCS83530.1"/>
    <property type="molecule type" value="Genomic_DNA"/>
</dbReference>
<organism evidence="3 4">
    <name type="scientific">Cotonvirus japonicus</name>
    <dbReference type="NCBI Taxonomy" id="2811091"/>
    <lineage>
        <taxon>Viruses</taxon>
        <taxon>Varidnaviria</taxon>
        <taxon>Bamfordvirae</taxon>
        <taxon>Nucleocytoviricota</taxon>
        <taxon>Megaviricetes</taxon>
        <taxon>Imitervirales</taxon>
        <taxon>Mimiviridae</taxon>
        <taxon>Megamimivirinae</taxon>
        <taxon>Cotonvirus</taxon>
        <taxon>Cotonvirus japonicum</taxon>
    </lineage>
</organism>
<dbReference type="PANTHER" id="PTHR24188">
    <property type="entry name" value="ANKYRIN REPEAT PROTEIN"/>
    <property type="match status" value="1"/>
</dbReference>
<dbReference type="InterPro" id="IPR002110">
    <property type="entry name" value="Ankyrin_rpt"/>
</dbReference>
<evidence type="ECO:0000256" key="2">
    <source>
        <dbReference type="ARBA" id="ARBA00023043"/>
    </source>
</evidence>
<dbReference type="SMART" id="SM00248">
    <property type="entry name" value="ANK"/>
    <property type="match status" value="8"/>
</dbReference>
<dbReference type="Pfam" id="PF12796">
    <property type="entry name" value="Ank_2"/>
    <property type="match status" value="2"/>
</dbReference>